<evidence type="ECO:0000256" key="3">
    <source>
        <dbReference type="ARBA" id="ARBA00022989"/>
    </source>
</evidence>
<accession>A0A7X0JDF0</accession>
<dbReference type="GO" id="GO:0016020">
    <property type="term" value="C:membrane"/>
    <property type="evidence" value="ECO:0007669"/>
    <property type="project" value="UniProtKB-SubCell"/>
</dbReference>
<feature type="transmembrane region" description="Helical" evidence="5">
    <location>
        <begin position="401"/>
        <end position="418"/>
    </location>
</feature>
<feature type="domain" description="O-antigen ligase-related" evidence="6">
    <location>
        <begin position="230"/>
        <end position="377"/>
    </location>
</feature>
<feature type="transmembrane region" description="Helical" evidence="5">
    <location>
        <begin position="41"/>
        <end position="56"/>
    </location>
</feature>
<dbReference type="PANTHER" id="PTHR37422">
    <property type="entry name" value="TEICHURONIC ACID BIOSYNTHESIS PROTEIN TUAE"/>
    <property type="match status" value="1"/>
</dbReference>
<dbReference type="PANTHER" id="PTHR37422:SF23">
    <property type="entry name" value="TEICHURONIC ACID BIOSYNTHESIS PROTEIN TUAE"/>
    <property type="match status" value="1"/>
</dbReference>
<name>A0A7X0JDF0_9SPHN</name>
<evidence type="ECO:0000256" key="2">
    <source>
        <dbReference type="ARBA" id="ARBA00022692"/>
    </source>
</evidence>
<protein>
    <submittedName>
        <fullName evidence="7">O-antigen ligase</fullName>
    </submittedName>
</protein>
<dbReference type="InterPro" id="IPR051533">
    <property type="entry name" value="WaaL-like"/>
</dbReference>
<dbReference type="EMBL" id="JACHBT010000011">
    <property type="protein sequence ID" value="MBB6505245.1"/>
    <property type="molecule type" value="Genomic_DNA"/>
</dbReference>
<gene>
    <name evidence="7" type="ORF">F4693_002233</name>
</gene>
<dbReference type="AlphaFoldDB" id="A0A7X0JDF0"/>
<keyword evidence="4 5" id="KW-0472">Membrane</keyword>
<reference evidence="7 8" key="1">
    <citation type="submission" date="2020-08" db="EMBL/GenBank/DDBJ databases">
        <title>The Agave Microbiome: Exploring the role of microbial communities in plant adaptations to desert environments.</title>
        <authorList>
            <person name="Partida-Martinez L.P."/>
        </authorList>
    </citation>
    <scope>NUCLEOTIDE SEQUENCE [LARGE SCALE GENOMIC DNA]</scope>
    <source>
        <strain evidence="7 8">AS3.13</strain>
    </source>
</reference>
<reference evidence="7 8" key="2">
    <citation type="submission" date="2020-08" db="EMBL/GenBank/DDBJ databases">
        <authorList>
            <person name="Partida-Martinez L."/>
            <person name="Huntemann M."/>
            <person name="Clum A."/>
            <person name="Wang J."/>
            <person name="Palaniappan K."/>
            <person name="Ritter S."/>
            <person name="Chen I.-M."/>
            <person name="Stamatis D."/>
            <person name="Reddy T."/>
            <person name="O'Malley R."/>
            <person name="Daum C."/>
            <person name="Shapiro N."/>
            <person name="Ivanova N."/>
            <person name="Kyrpides N."/>
            <person name="Woyke T."/>
        </authorList>
    </citation>
    <scope>NUCLEOTIDE SEQUENCE [LARGE SCALE GENOMIC DNA]</scope>
    <source>
        <strain evidence="7 8">AS3.13</strain>
    </source>
</reference>
<evidence type="ECO:0000256" key="4">
    <source>
        <dbReference type="ARBA" id="ARBA00023136"/>
    </source>
</evidence>
<feature type="transmembrane region" description="Helical" evidence="5">
    <location>
        <begin position="121"/>
        <end position="142"/>
    </location>
</feature>
<evidence type="ECO:0000256" key="5">
    <source>
        <dbReference type="SAM" id="Phobius"/>
    </source>
</evidence>
<evidence type="ECO:0000313" key="7">
    <source>
        <dbReference type="EMBL" id="MBB6505245.1"/>
    </source>
</evidence>
<feature type="transmembrane region" description="Helical" evidence="5">
    <location>
        <begin position="68"/>
        <end position="85"/>
    </location>
</feature>
<keyword evidence="2 5" id="KW-0812">Transmembrane</keyword>
<feature type="transmembrane region" description="Helical" evidence="5">
    <location>
        <begin position="370"/>
        <end position="389"/>
    </location>
</feature>
<dbReference type="RefSeq" id="WP_184505944.1">
    <property type="nucleotide sequence ID" value="NZ_JACHBT010000011.1"/>
</dbReference>
<feature type="transmembrane region" description="Helical" evidence="5">
    <location>
        <begin position="194"/>
        <end position="212"/>
    </location>
</feature>
<organism evidence="7 8">
    <name type="scientific">Sphingomonas endophytica</name>
    <dbReference type="NCBI Taxonomy" id="869719"/>
    <lineage>
        <taxon>Bacteria</taxon>
        <taxon>Pseudomonadati</taxon>
        <taxon>Pseudomonadota</taxon>
        <taxon>Alphaproteobacteria</taxon>
        <taxon>Sphingomonadales</taxon>
        <taxon>Sphingomonadaceae</taxon>
        <taxon>Sphingomonas</taxon>
    </lineage>
</organism>
<feature type="transmembrane region" description="Helical" evidence="5">
    <location>
        <begin position="271"/>
        <end position="292"/>
    </location>
</feature>
<dbReference type="Pfam" id="PF04932">
    <property type="entry name" value="Wzy_C"/>
    <property type="match status" value="1"/>
</dbReference>
<keyword evidence="3 5" id="KW-1133">Transmembrane helix</keyword>
<comment type="caution">
    <text evidence="7">The sequence shown here is derived from an EMBL/GenBank/DDBJ whole genome shotgun (WGS) entry which is preliminary data.</text>
</comment>
<evidence type="ECO:0000313" key="8">
    <source>
        <dbReference type="Proteomes" id="UP000522313"/>
    </source>
</evidence>
<feature type="transmembrane region" description="Helical" evidence="5">
    <location>
        <begin position="224"/>
        <end position="240"/>
    </location>
</feature>
<evidence type="ECO:0000256" key="1">
    <source>
        <dbReference type="ARBA" id="ARBA00004141"/>
    </source>
</evidence>
<feature type="transmembrane region" description="Helical" evidence="5">
    <location>
        <begin position="154"/>
        <end position="174"/>
    </location>
</feature>
<dbReference type="GO" id="GO:0016874">
    <property type="term" value="F:ligase activity"/>
    <property type="evidence" value="ECO:0007669"/>
    <property type="project" value="UniProtKB-KW"/>
</dbReference>
<evidence type="ECO:0000259" key="6">
    <source>
        <dbReference type="Pfam" id="PF04932"/>
    </source>
</evidence>
<proteinExistence type="predicted"/>
<sequence length="448" mass="48036">MSRIRRWYRDEQAFSVLLMLILLFASWVAGGASRANAPGQLVVRVTAIGILIILSARRRTWTIDGVKLPLAIVAGAALIAMYQLIPLPPALWLSLPGHAPFAAAIPGNDQPWRPLNLTPDAGWNALLSLVVPLAMVAILAVLDRGWDMVVVRTLLATVVVAALVGSLQLSGVTFDNPFINETVGEAAGIFANRNHQALLLACGLPLAGVWAFRQGRHLERERMAVALGLTVWFLFLVLLTGSRAGLVLATAGLLAMGLLAAPRLGRLRPRWVLPALCGAVVLSVGAIVAIGLNSGKALSLQRMLASPDGRDIRSTALPLLRELVTRFFPFGSGMGSFDPMFRIVEPKALLAPTYFNHAHNDALEVVIEGGLPAAALVGFVLFCWGRLSFAAWRDLREGRGVAFAGWATLSLILASSLVDYPTRTPTIMLVSVVALWLATNIGQERGRA</sequence>
<dbReference type="InterPro" id="IPR007016">
    <property type="entry name" value="O-antigen_ligase-rel_domated"/>
</dbReference>
<dbReference type="Proteomes" id="UP000522313">
    <property type="component" value="Unassembled WGS sequence"/>
</dbReference>
<keyword evidence="7" id="KW-0436">Ligase</keyword>
<comment type="subcellular location">
    <subcellularLocation>
        <location evidence="1">Membrane</location>
        <topology evidence="1">Multi-pass membrane protein</topology>
    </subcellularLocation>
</comment>